<dbReference type="EMBL" id="JAKLTQ010000029">
    <property type="protein sequence ID" value="MCG2624677.1"/>
    <property type="molecule type" value="Genomic_DNA"/>
</dbReference>
<name>A0ABS9LDB5_9MICC</name>
<evidence type="ECO:0000313" key="1">
    <source>
        <dbReference type="EMBL" id="MCG2624677.1"/>
    </source>
</evidence>
<comment type="caution">
    <text evidence="1">The sequence shown here is derived from an EMBL/GenBank/DDBJ whole genome shotgun (WGS) entry which is preliminary data.</text>
</comment>
<sequence>MNIRKSIARTSPLEHLVELGLLSPEAVSFLAATVAGGLNFLVSCAKQVGKTTLLNCLTSSIGSRELAVIVEGIVEPRFLPRAVIGLP</sequence>
<gene>
    <name evidence="1" type="ORF">LVY72_22565</name>
</gene>
<accession>A0ABS9LDB5</accession>
<dbReference type="Proteomes" id="UP001165368">
    <property type="component" value="Unassembled WGS sequence"/>
</dbReference>
<dbReference type="SUPFAM" id="SSF52540">
    <property type="entry name" value="P-loop containing nucleoside triphosphate hydrolases"/>
    <property type="match status" value="1"/>
</dbReference>
<reference evidence="1" key="1">
    <citation type="submission" date="2022-01" db="EMBL/GenBank/DDBJ databases">
        <authorList>
            <person name="Jo J.-H."/>
            <person name="Im W.-T."/>
        </authorList>
    </citation>
    <scope>NUCLEOTIDE SEQUENCE</scope>
    <source>
        <strain evidence="1">I2-34</strain>
    </source>
</reference>
<organism evidence="1 2">
    <name type="scientific">Arthrobacter hankyongi</name>
    <dbReference type="NCBI Taxonomy" id="2904801"/>
    <lineage>
        <taxon>Bacteria</taxon>
        <taxon>Bacillati</taxon>
        <taxon>Actinomycetota</taxon>
        <taxon>Actinomycetes</taxon>
        <taxon>Micrococcales</taxon>
        <taxon>Micrococcaceae</taxon>
        <taxon>Arthrobacter</taxon>
    </lineage>
</organism>
<dbReference type="RefSeq" id="WP_237826923.1">
    <property type="nucleotide sequence ID" value="NZ_JAKLTQ010000029.1"/>
</dbReference>
<proteinExistence type="predicted"/>
<dbReference type="InterPro" id="IPR027417">
    <property type="entry name" value="P-loop_NTPase"/>
</dbReference>
<protein>
    <submittedName>
        <fullName evidence="1">Uncharacterized protein</fullName>
    </submittedName>
</protein>
<dbReference type="Gene3D" id="3.40.50.300">
    <property type="entry name" value="P-loop containing nucleotide triphosphate hydrolases"/>
    <property type="match status" value="1"/>
</dbReference>
<keyword evidence="2" id="KW-1185">Reference proteome</keyword>
<evidence type="ECO:0000313" key="2">
    <source>
        <dbReference type="Proteomes" id="UP001165368"/>
    </source>
</evidence>